<dbReference type="Pfam" id="PF07687">
    <property type="entry name" value="M20_dimer"/>
    <property type="match status" value="1"/>
</dbReference>
<dbReference type="Pfam" id="PF01546">
    <property type="entry name" value="Peptidase_M20"/>
    <property type="match status" value="1"/>
</dbReference>
<keyword evidence="2" id="KW-0464">Manganese</keyword>
<dbReference type="Gene3D" id="3.30.70.360">
    <property type="match status" value="1"/>
</dbReference>
<dbReference type="GO" id="GO:0046872">
    <property type="term" value="F:metal ion binding"/>
    <property type="evidence" value="ECO:0007669"/>
    <property type="project" value="UniProtKB-KW"/>
</dbReference>
<dbReference type="NCBIfam" id="TIGR01891">
    <property type="entry name" value="amidohydrolases"/>
    <property type="match status" value="1"/>
</dbReference>
<protein>
    <submittedName>
        <fullName evidence="4">Amidohydrolase</fullName>
    </submittedName>
</protein>
<dbReference type="EMBL" id="RSAA01000015">
    <property type="protein sequence ID" value="RRO15725.1"/>
    <property type="molecule type" value="Genomic_DNA"/>
</dbReference>
<feature type="binding site" evidence="2">
    <location>
        <position position="156"/>
    </location>
    <ligand>
        <name>Mn(2+)</name>
        <dbReference type="ChEBI" id="CHEBI:29035"/>
        <label>2</label>
    </ligand>
</feature>
<dbReference type="PIRSF" id="PIRSF005962">
    <property type="entry name" value="Pept_M20D_amidohydro"/>
    <property type="match status" value="1"/>
</dbReference>
<keyword evidence="1 4" id="KW-0378">Hydrolase</keyword>
<organism evidence="4 5">
    <name type="scientific">Saccharopolyspora rhizosphaerae</name>
    <dbReference type="NCBI Taxonomy" id="2492662"/>
    <lineage>
        <taxon>Bacteria</taxon>
        <taxon>Bacillati</taxon>
        <taxon>Actinomycetota</taxon>
        <taxon>Actinomycetes</taxon>
        <taxon>Pseudonocardiales</taxon>
        <taxon>Pseudonocardiaceae</taxon>
        <taxon>Saccharopolyspora</taxon>
    </lineage>
</organism>
<accession>A0A3R8Q8Z1</accession>
<keyword evidence="5" id="KW-1185">Reference proteome</keyword>
<gene>
    <name evidence="4" type="ORF">EIL87_17135</name>
</gene>
<reference evidence="4 5" key="1">
    <citation type="submission" date="2018-11" db="EMBL/GenBank/DDBJ databases">
        <title>Saccharopolyspora rhizosphaerae sp. nov., an actinomycete isolated from rhizosphere soil in Thailand.</title>
        <authorList>
            <person name="Intra B."/>
            <person name="Euanorasetr J."/>
            <person name="Take A."/>
            <person name="Inahashi Y."/>
            <person name="Mori M."/>
            <person name="Panbangred W."/>
            <person name="Matsumoto A."/>
        </authorList>
    </citation>
    <scope>NUCLEOTIDE SEQUENCE [LARGE SCALE GENOMIC DNA]</scope>
    <source>
        <strain evidence="4 5">H219</strain>
    </source>
</reference>
<comment type="cofactor">
    <cofactor evidence="2">
        <name>Mn(2+)</name>
        <dbReference type="ChEBI" id="CHEBI:29035"/>
    </cofactor>
    <text evidence="2">The Mn(2+) ion enhances activity.</text>
</comment>
<feature type="binding site" evidence="2">
    <location>
        <position position="183"/>
    </location>
    <ligand>
        <name>Mn(2+)</name>
        <dbReference type="ChEBI" id="CHEBI:29035"/>
        <label>2</label>
    </ligand>
</feature>
<dbReference type="GO" id="GO:0050118">
    <property type="term" value="F:N-acetyldiaminopimelate deacetylase activity"/>
    <property type="evidence" value="ECO:0007669"/>
    <property type="project" value="UniProtKB-ARBA"/>
</dbReference>
<dbReference type="InterPro" id="IPR036264">
    <property type="entry name" value="Bact_exopeptidase_dim_dom"/>
</dbReference>
<dbReference type="OrthoDB" id="9777385at2"/>
<feature type="binding site" evidence="2">
    <location>
        <position position="122"/>
    </location>
    <ligand>
        <name>Mn(2+)</name>
        <dbReference type="ChEBI" id="CHEBI:29035"/>
        <label>2</label>
    </ligand>
</feature>
<feature type="binding site" evidence="2">
    <location>
        <position position="120"/>
    </location>
    <ligand>
        <name>Mn(2+)</name>
        <dbReference type="ChEBI" id="CHEBI:29035"/>
        <label>2</label>
    </ligand>
</feature>
<proteinExistence type="predicted"/>
<dbReference type="InterPro" id="IPR017439">
    <property type="entry name" value="Amidohydrolase"/>
</dbReference>
<evidence type="ECO:0000313" key="5">
    <source>
        <dbReference type="Proteomes" id="UP000274515"/>
    </source>
</evidence>
<dbReference type="GO" id="GO:0019877">
    <property type="term" value="P:diaminopimelate biosynthetic process"/>
    <property type="evidence" value="ECO:0007669"/>
    <property type="project" value="UniProtKB-ARBA"/>
</dbReference>
<dbReference type="Gene3D" id="3.40.630.10">
    <property type="entry name" value="Zn peptidases"/>
    <property type="match status" value="1"/>
</dbReference>
<evidence type="ECO:0000256" key="2">
    <source>
        <dbReference type="PIRSR" id="PIRSR005962-1"/>
    </source>
</evidence>
<dbReference type="AlphaFoldDB" id="A0A3R8Q8Z1"/>
<dbReference type="RefSeq" id="WP_125091522.1">
    <property type="nucleotide sequence ID" value="NZ_RSAA01000015.1"/>
</dbReference>
<evidence type="ECO:0000313" key="4">
    <source>
        <dbReference type="EMBL" id="RRO15725.1"/>
    </source>
</evidence>
<keyword evidence="2" id="KW-0479">Metal-binding</keyword>
<evidence type="ECO:0000256" key="1">
    <source>
        <dbReference type="ARBA" id="ARBA00022801"/>
    </source>
</evidence>
<dbReference type="FunFam" id="3.30.70.360:FF:000001">
    <property type="entry name" value="N-acetyldiaminopimelate deacetylase"/>
    <property type="match status" value="1"/>
</dbReference>
<dbReference type="PANTHER" id="PTHR11014">
    <property type="entry name" value="PEPTIDASE M20 FAMILY MEMBER"/>
    <property type="match status" value="1"/>
</dbReference>
<dbReference type="SUPFAM" id="SSF55031">
    <property type="entry name" value="Bacterial exopeptidase dimerisation domain"/>
    <property type="match status" value="1"/>
</dbReference>
<dbReference type="SUPFAM" id="SSF53187">
    <property type="entry name" value="Zn-dependent exopeptidases"/>
    <property type="match status" value="1"/>
</dbReference>
<feature type="domain" description="Peptidase M20 dimerisation" evidence="3">
    <location>
        <begin position="205"/>
        <end position="301"/>
    </location>
</feature>
<comment type="caution">
    <text evidence="4">The sequence shown here is derived from an EMBL/GenBank/DDBJ whole genome shotgun (WGS) entry which is preliminary data.</text>
</comment>
<evidence type="ECO:0000259" key="3">
    <source>
        <dbReference type="Pfam" id="PF07687"/>
    </source>
</evidence>
<dbReference type="Proteomes" id="UP000274515">
    <property type="component" value="Unassembled WGS sequence"/>
</dbReference>
<name>A0A3R8Q8Z1_9PSEU</name>
<dbReference type="InterPro" id="IPR011650">
    <property type="entry name" value="Peptidase_M20_dimer"/>
</dbReference>
<sequence>MRVSNHRRAGVDDVFGRLDEIRGDLTALYKDLHAHPELSFQEHRTAAEVARRLGDLGFEVTTGVGGTGVVGVLRNGAGPTVLLRADFDALPVLEQTGLDYASRERATSSDGSDVPVMHACGHDMHVTCLLGALDLLVDARSRWSGTVLAVFQPAEEIGAGAQAMLDDGLLERFPRPDVCLGQHVFPFRSGAVGMMTGPSMSAADGLKITMFGRGGHGSQPQNTVDPVVMASATVLRLQTVVSREVAGDDTAVVTVGSIRAGSKENIIPEQAELLVNVRSFDERVRERVLAAVRRIVRAEAVASGADREPEFEQLTRFPLLLNDPDATARTAGALRAALGEKSVVDLPPAMASEDVGLFGTAAGVPTCYWFFGGTDAVRFQEAVAEDAVAERIPANHSPHFAPEVEPTLTTGVKALTTAALEWLD</sequence>
<feature type="binding site" evidence="2">
    <location>
        <position position="396"/>
    </location>
    <ligand>
        <name>Mn(2+)</name>
        <dbReference type="ChEBI" id="CHEBI:29035"/>
        <label>2</label>
    </ligand>
</feature>
<dbReference type="PANTHER" id="PTHR11014:SF63">
    <property type="entry name" value="METALLOPEPTIDASE, PUTATIVE (AFU_ORTHOLOGUE AFUA_6G09600)-RELATED"/>
    <property type="match status" value="1"/>
</dbReference>
<dbReference type="InterPro" id="IPR002933">
    <property type="entry name" value="Peptidase_M20"/>
</dbReference>